<evidence type="ECO:0000256" key="1">
    <source>
        <dbReference type="SAM" id="Phobius"/>
    </source>
</evidence>
<reference evidence="2" key="1">
    <citation type="submission" date="2023-03" db="UniProtKB">
        <authorList>
            <consortium name="EnsemblPlants"/>
        </authorList>
    </citation>
    <scope>IDENTIFICATION</scope>
</reference>
<feature type="transmembrane region" description="Helical" evidence="1">
    <location>
        <begin position="105"/>
        <end position="129"/>
    </location>
</feature>
<name>A0A9I9E6Y5_CUCME</name>
<keyword evidence="1" id="KW-0812">Transmembrane</keyword>
<dbReference type="EnsemblPlants" id="MELO3C029651.2.1">
    <property type="protein sequence ID" value="MELO3C029651.2.1"/>
    <property type="gene ID" value="MELO3C029651.2"/>
</dbReference>
<evidence type="ECO:0000313" key="2">
    <source>
        <dbReference type="EnsemblPlants" id="MELO3C029651.2.1"/>
    </source>
</evidence>
<keyword evidence="1" id="KW-0472">Membrane</keyword>
<organism evidence="2">
    <name type="scientific">Cucumis melo</name>
    <name type="common">Muskmelon</name>
    <dbReference type="NCBI Taxonomy" id="3656"/>
    <lineage>
        <taxon>Eukaryota</taxon>
        <taxon>Viridiplantae</taxon>
        <taxon>Streptophyta</taxon>
        <taxon>Embryophyta</taxon>
        <taxon>Tracheophyta</taxon>
        <taxon>Spermatophyta</taxon>
        <taxon>Magnoliopsida</taxon>
        <taxon>eudicotyledons</taxon>
        <taxon>Gunneridae</taxon>
        <taxon>Pentapetalae</taxon>
        <taxon>rosids</taxon>
        <taxon>fabids</taxon>
        <taxon>Cucurbitales</taxon>
        <taxon>Cucurbitaceae</taxon>
        <taxon>Benincaseae</taxon>
        <taxon>Cucumis</taxon>
    </lineage>
</organism>
<sequence>MSLEDSRSILVVVQASIGASNVSFLLAIRVDFRSFFRPARLISITIKVLNHGHCQPSALIVHRRINGKSRDGRGINGSTVDGSTWMGRDDCVLVGFTVDDLTLTMVSSCILVIGLIMAIMLIIAVMSIMS</sequence>
<protein>
    <submittedName>
        <fullName evidence="2">Uncharacterized protein</fullName>
    </submittedName>
</protein>
<feature type="transmembrane region" description="Helical" evidence="1">
    <location>
        <begin position="9"/>
        <end position="28"/>
    </location>
</feature>
<dbReference type="AlphaFoldDB" id="A0A9I9E6Y5"/>
<dbReference type="Gramene" id="MELO3C029651.2.1">
    <property type="protein sequence ID" value="MELO3C029651.2.1"/>
    <property type="gene ID" value="MELO3C029651.2"/>
</dbReference>
<proteinExistence type="predicted"/>
<keyword evidence="1" id="KW-1133">Transmembrane helix</keyword>
<accession>A0A9I9E6Y5</accession>